<dbReference type="InterPro" id="IPR050447">
    <property type="entry name" value="Erg6_SMT_methyltransf"/>
</dbReference>
<dbReference type="CDD" id="cd02440">
    <property type="entry name" value="AdoMet_MTases"/>
    <property type="match status" value="1"/>
</dbReference>
<proteinExistence type="predicted"/>
<comment type="caution">
    <text evidence="2">The sequence shown here is derived from an EMBL/GenBank/DDBJ whole genome shotgun (WGS) entry which is preliminary data.</text>
</comment>
<dbReference type="InterPro" id="IPR025714">
    <property type="entry name" value="Methyltranfer_dom"/>
</dbReference>
<dbReference type="EMBL" id="JAGSOG010000399">
    <property type="protein sequence ID" value="MBR7839224.1"/>
    <property type="molecule type" value="Genomic_DNA"/>
</dbReference>
<accession>A0A941F1G1</accession>
<gene>
    <name evidence="2" type="ORF">KDL01_38535</name>
</gene>
<dbReference type="GO" id="GO:0032259">
    <property type="term" value="P:methylation"/>
    <property type="evidence" value="ECO:0007669"/>
    <property type="project" value="UniProtKB-KW"/>
</dbReference>
<dbReference type="PANTHER" id="PTHR44068:SF11">
    <property type="entry name" value="GERANYL DIPHOSPHATE 2-C-METHYLTRANSFERASE"/>
    <property type="match status" value="1"/>
</dbReference>
<keyword evidence="2" id="KW-0808">Transferase</keyword>
<evidence type="ECO:0000313" key="2">
    <source>
        <dbReference type="EMBL" id="MBR7839224.1"/>
    </source>
</evidence>
<dbReference type="AlphaFoldDB" id="A0A941F1G1"/>
<dbReference type="Gene3D" id="3.40.50.150">
    <property type="entry name" value="Vaccinia Virus protein VP39"/>
    <property type="match status" value="1"/>
</dbReference>
<organism evidence="2 3">
    <name type="scientific">Actinospica durhamensis</name>
    <dbReference type="NCBI Taxonomy" id="1508375"/>
    <lineage>
        <taxon>Bacteria</taxon>
        <taxon>Bacillati</taxon>
        <taxon>Actinomycetota</taxon>
        <taxon>Actinomycetes</taxon>
        <taxon>Catenulisporales</taxon>
        <taxon>Actinospicaceae</taxon>
        <taxon>Actinospica</taxon>
    </lineage>
</organism>
<sequence length="257" mass="27307">MPRTDTTSAAPTPYLDGVAATDLARSYKHDLLAALAIEPGHHVLDVGCGPGTDLAALAAAAGPTGTAFGVDQDPDMVATARARMADRPNVQVCRADAHRLPFASNTIDRARTDRVLMHVADPAAVLAELHRVLRPAGLLTLAEPDWDTLAIDHPDLALSRAFTRYVAERVNHNHAVGRQLPRLAAHAGFTLRAVRNPAAVLTDFDTAETILGLRRTTARAVAAGYITASDARAWLEHLTTGTFFATTSFITVLAQSA</sequence>
<dbReference type="PANTHER" id="PTHR44068">
    <property type="entry name" value="ZGC:194242"/>
    <property type="match status" value="1"/>
</dbReference>
<name>A0A941F1G1_9ACTN</name>
<protein>
    <submittedName>
        <fullName evidence="2">Methyltransferase domain-containing protein</fullName>
    </submittedName>
</protein>
<dbReference type="SUPFAM" id="SSF53335">
    <property type="entry name" value="S-adenosyl-L-methionine-dependent methyltransferases"/>
    <property type="match status" value="1"/>
</dbReference>
<feature type="domain" description="Methyltransferase" evidence="1">
    <location>
        <begin position="38"/>
        <end position="149"/>
    </location>
</feature>
<keyword evidence="2" id="KW-0489">Methyltransferase</keyword>
<keyword evidence="3" id="KW-1185">Reference proteome</keyword>
<dbReference type="RefSeq" id="WP_212533663.1">
    <property type="nucleotide sequence ID" value="NZ_JAGSOG010000399.1"/>
</dbReference>
<dbReference type="Proteomes" id="UP000675781">
    <property type="component" value="Unassembled WGS sequence"/>
</dbReference>
<evidence type="ECO:0000313" key="3">
    <source>
        <dbReference type="Proteomes" id="UP000675781"/>
    </source>
</evidence>
<dbReference type="Pfam" id="PF13847">
    <property type="entry name" value="Methyltransf_31"/>
    <property type="match status" value="1"/>
</dbReference>
<dbReference type="GO" id="GO:0008168">
    <property type="term" value="F:methyltransferase activity"/>
    <property type="evidence" value="ECO:0007669"/>
    <property type="project" value="UniProtKB-KW"/>
</dbReference>
<evidence type="ECO:0000259" key="1">
    <source>
        <dbReference type="Pfam" id="PF13847"/>
    </source>
</evidence>
<reference evidence="2" key="1">
    <citation type="submission" date="2021-04" db="EMBL/GenBank/DDBJ databases">
        <title>Genome based classification of Actinospica acidithermotolerans sp. nov., an actinobacterium isolated from an Indonesian hot spring.</title>
        <authorList>
            <person name="Kusuma A.B."/>
            <person name="Putra K.E."/>
            <person name="Nafisah S."/>
            <person name="Loh J."/>
            <person name="Nouioui I."/>
            <person name="Goodfellow M."/>
        </authorList>
    </citation>
    <scope>NUCLEOTIDE SEQUENCE</scope>
    <source>
        <strain evidence="2">CSCA 57</strain>
    </source>
</reference>
<dbReference type="InterPro" id="IPR029063">
    <property type="entry name" value="SAM-dependent_MTases_sf"/>
</dbReference>